<feature type="region of interest" description="Disordered" evidence="1">
    <location>
        <begin position="117"/>
        <end position="145"/>
    </location>
</feature>
<feature type="region of interest" description="Disordered" evidence="1">
    <location>
        <begin position="239"/>
        <end position="309"/>
    </location>
</feature>
<dbReference type="EMBL" id="FNXT01000025">
    <property type="protein sequence ID" value="SZX59771.1"/>
    <property type="molecule type" value="Genomic_DNA"/>
</dbReference>
<organism evidence="2 4">
    <name type="scientific">Tetradesmus obliquus</name>
    <name type="common">Green alga</name>
    <name type="synonym">Acutodesmus obliquus</name>
    <dbReference type="NCBI Taxonomy" id="3088"/>
    <lineage>
        <taxon>Eukaryota</taxon>
        <taxon>Viridiplantae</taxon>
        <taxon>Chlorophyta</taxon>
        <taxon>core chlorophytes</taxon>
        <taxon>Chlorophyceae</taxon>
        <taxon>CS clade</taxon>
        <taxon>Sphaeropleales</taxon>
        <taxon>Scenedesmaceae</taxon>
        <taxon>Tetradesmus</taxon>
    </lineage>
</organism>
<dbReference type="Proteomes" id="UP000256970">
    <property type="component" value="Unassembled WGS sequence"/>
</dbReference>
<evidence type="ECO:0000313" key="4">
    <source>
        <dbReference type="Proteomes" id="UP000256970"/>
    </source>
</evidence>
<dbReference type="EMBL" id="FNXT01001237">
    <property type="protein sequence ID" value="SZX75598.1"/>
    <property type="molecule type" value="Genomic_DNA"/>
</dbReference>
<evidence type="ECO:0000256" key="1">
    <source>
        <dbReference type="SAM" id="MobiDB-lite"/>
    </source>
</evidence>
<accession>A0A383V3W4</accession>
<evidence type="ECO:0000313" key="2">
    <source>
        <dbReference type="EMBL" id="SZX59771.1"/>
    </source>
</evidence>
<name>A0A383V3W4_TETOB</name>
<gene>
    <name evidence="3" type="ORF">BQ4739_LOCUS15877</name>
    <name evidence="2" type="ORF">BQ4739_LOCUS380</name>
</gene>
<keyword evidence="4" id="KW-1185">Reference proteome</keyword>
<dbReference type="AlphaFoldDB" id="A0A383V3W4"/>
<feature type="compositionally biased region" description="Basic residues" evidence="1">
    <location>
        <begin position="239"/>
        <end position="251"/>
    </location>
</feature>
<feature type="compositionally biased region" description="Low complexity" evidence="1">
    <location>
        <begin position="268"/>
        <end position="279"/>
    </location>
</feature>
<proteinExistence type="predicted"/>
<feature type="compositionally biased region" description="Low complexity" evidence="1">
    <location>
        <begin position="118"/>
        <end position="134"/>
    </location>
</feature>
<protein>
    <submittedName>
        <fullName evidence="2">Uncharacterized protein</fullName>
    </submittedName>
</protein>
<reference evidence="2 4" key="1">
    <citation type="submission" date="2016-10" db="EMBL/GenBank/DDBJ databases">
        <authorList>
            <person name="Cai Z."/>
        </authorList>
    </citation>
    <scope>NUCLEOTIDE SEQUENCE [LARGE SCALE GENOMIC DNA]</scope>
</reference>
<evidence type="ECO:0000313" key="3">
    <source>
        <dbReference type="EMBL" id="SZX75598.1"/>
    </source>
</evidence>
<sequence>MSARVETVEFQGAVFVSKQAYEQLLSDNQSLRGQIETLQEELGTNKTVLQDCHSRISAALGIVQPVRQRTTAAEQQEHPGQTWSIHKVSGFALKDDRSLGEEQVSVYRIWRTSDPAWQRQQQQQQQQQEQQQQQDPMDDAADNQLQPLFNPYDAVQLATKQASWAAADTTNSKRWVDNSINASGVKQRVPTITDSTAVKHMFQSGHNSRPEGWSRSNCKLVTFDNLMVLTVKVLRRLRPKKRTRGRKRARRAGSLDAAAASDDDDDAAAAAGGDGAAADVDNDDSAVGTGAQGDSAAASADSEDEQDML</sequence>